<dbReference type="SUPFAM" id="SSF56112">
    <property type="entry name" value="Protein kinase-like (PK-like)"/>
    <property type="match status" value="1"/>
</dbReference>
<evidence type="ECO:0000313" key="2">
    <source>
        <dbReference type="EMBL" id="QHW30903.1"/>
    </source>
</evidence>
<dbReference type="AlphaFoldDB" id="A0A6C0NYX7"/>
<dbReference type="EMBL" id="CP048286">
    <property type="protein sequence ID" value="QHW30903.1"/>
    <property type="molecule type" value="Genomic_DNA"/>
</dbReference>
<dbReference type="GO" id="GO:0016740">
    <property type="term" value="F:transferase activity"/>
    <property type="evidence" value="ECO:0007669"/>
    <property type="project" value="UniProtKB-KW"/>
</dbReference>
<dbReference type="InterPro" id="IPR051678">
    <property type="entry name" value="AGP_Transferase"/>
</dbReference>
<protein>
    <submittedName>
        <fullName evidence="2">Aminoglycoside phosphotransferase family protein</fullName>
    </submittedName>
</protein>
<dbReference type="PANTHER" id="PTHR21310">
    <property type="entry name" value="AMINOGLYCOSIDE PHOSPHOTRANSFERASE-RELATED-RELATED"/>
    <property type="match status" value="1"/>
</dbReference>
<keyword evidence="2" id="KW-0808">Transferase</keyword>
<dbReference type="RefSeq" id="WP_162639712.1">
    <property type="nucleotide sequence ID" value="NZ_CP048286.1"/>
</dbReference>
<evidence type="ECO:0000259" key="1">
    <source>
        <dbReference type="Pfam" id="PF01636"/>
    </source>
</evidence>
<accession>A0A6C0NYX7</accession>
<gene>
    <name evidence="2" type="ORF">GZH47_08585</name>
</gene>
<proteinExistence type="predicted"/>
<organism evidence="2 3">
    <name type="scientific">Paenibacillus rhizovicinus</name>
    <dbReference type="NCBI Taxonomy" id="2704463"/>
    <lineage>
        <taxon>Bacteria</taxon>
        <taxon>Bacillati</taxon>
        <taxon>Bacillota</taxon>
        <taxon>Bacilli</taxon>
        <taxon>Bacillales</taxon>
        <taxon>Paenibacillaceae</taxon>
        <taxon>Paenibacillus</taxon>
    </lineage>
</organism>
<dbReference type="Pfam" id="PF01636">
    <property type="entry name" value="APH"/>
    <property type="match status" value="1"/>
</dbReference>
<dbReference type="KEGG" id="prz:GZH47_08585"/>
<feature type="domain" description="Aminoglycoside phosphotransferase" evidence="1">
    <location>
        <begin position="26"/>
        <end position="272"/>
    </location>
</feature>
<dbReference type="Proteomes" id="UP000479114">
    <property type="component" value="Chromosome"/>
</dbReference>
<evidence type="ECO:0000313" key="3">
    <source>
        <dbReference type="Proteomes" id="UP000479114"/>
    </source>
</evidence>
<keyword evidence="3" id="KW-1185">Reference proteome</keyword>
<reference evidence="2 3" key="1">
    <citation type="submission" date="2020-02" db="EMBL/GenBank/DDBJ databases">
        <title>Paenibacillus sp. nov., isolated from rhizosphere soil of tomato.</title>
        <authorList>
            <person name="Weon H.-Y."/>
            <person name="Lee S.A."/>
        </authorList>
    </citation>
    <scope>NUCLEOTIDE SEQUENCE [LARGE SCALE GENOMIC DNA]</scope>
    <source>
        <strain evidence="2 3">14171R-81</strain>
    </source>
</reference>
<dbReference type="InterPro" id="IPR002575">
    <property type="entry name" value="Aminoglycoside_PTrfase"/>
</dbReference>
<dbReference type="InterPro" id="IPR011009">
    <property type="entry name" value="Kinase-like_dom_sf"/>
</dbReference>
<sequence length="317" mass="35120">MKNAVVIQAERIAADYLGEQVRSAYQIVGKGFVNQVCVVEGEQRKIVIRMNDRGTYPDYVKEQWCMEQAAAVGIPGPEVLAVGIADETAYMILTFVEGCNGLDLTSPANDVWRQLGAYARRMHVIPVHGYGEQLTDPAQGRFHSPPHPGSDGSWLGCVQYNIDSLTEDDRLIELGVITRAESQRVRELFERLKQTTFSFGLYHGDMSLKNTLVDEAGQAIVLDWGSAEVGVVPHGEVLQVLQSQMLGEGPNREEFQAFIDGYGLNEEDLAGMRPMQLLRAFDKLRWAIDRSPDLIEAYAAFAKRVVEMSAAEIGPGE</sequence>
<dbReference type="Gene3D" id="3.90.1200.10">
    <property type="match status" value="1"/>
</dbReference>
<name>A0A6C0NYX7_9BACL</name>